<protein>
    <submittedName>
        <fullName evidence="2">Regulatory protein spx</fullName>
    </submittedName>
</protein>
<dbReference type="PROSITE" id="PS51353">
    <property type="entry name" value="ARSC"/>
    <property type="match status" value="1"/>
</dbReference>
<comment type="similarity">
    <text evidence="1">Belongs to the ArsC family.</text>
</comment>
<dbReference type="PANTHER" id="PTHR30041:SF7">
    <property type="entry name" value="GLOBAL TRANSCRIPTIONAL REGULATOR SPX"/>
    <property type="match status" value="1"/>
</dbReference>
<dbReference type="RefSeq" id="WP_264653917.1">
    <property type="nucleotide sequence ID" value="NZ_JAOQNN010000001.1"/>
</dbReference>
<sequence>MIYFFTKRQGENSGRKVENWLKERAIDYEPLYPYTLTSEHLWQMLRVSEEGFDGLILSKTRAKKSWQALALRGFEYETLTVAQMIEFILSYPQILRTPILFDENRLLVGYHEEKIRAFIPRHYREIFQARVMEEEKKLYLKTYKNE</sequence>
<proteinExistence type="inferred from homology"/>
<comment type="caution">
    <text evidence="2">The sequence shown here is derived from an EMBL/GenBank/DDBJ whole genome shotgun (WGS) entry which is preliminary data.</text>
</comment>
<evidence type="ECO:0000256" key="1">
    <source>
        <dbReference type="PROSITE-ProRule" id="PRU01282"/>
    </source>
</evidence>
<gene>
    <name evidence="2" type="ORF">M2256_001679</name>
</gene>
<dbReference type="InterPro" id="IPR036249">
    <property type="entry name" value="Thioredoxin-like_sf"/>
</dbReference>
<reference evidence="2" key="1">
    <citation type="submission" date="2023-08" db="EMBL/GenBank/DDBJ databases">
        <title>Genomic analyses of the natural microbiome of Caenorhabditis elegans.</title>
        <authorList>
            <person name="Samuel B."/>
        </authorList>
    </citation>
    <scope>NUCLEOTIDE SEQUENCE</scope>
    <source>
        <strain evidence="2">BIGb0220</strain>
    </source>
</reference>
<dbReference type="EMBL" id="JAOQNN010000001">
    <property type="protein sequence ID" value="MCW2281221.1"/>
    <property type="molecule type" value="Genomic_DNA"/>
</dbReference>
<dbReference type="AlphaFoldDB" id="A0AAW5TRR4"/>
<organism evidence="2 3">
    <name type="scientific">Lactococcus lactis</name>
    <dbReference type="NCBI Taxonomy" id="1358"/>
    <lineage>
        <taxon>Bacteria</taxon>
        <taxon>Bacillati</taxon>
        <taxon>Bacillota</taxon>
        <taxon>Bacilli</taxon>
        <taxon>Lactobacillales</taxon>
        <taxon>Streptococcaceae</taxon>
        <taxon>Lactococcus</taxon>
    </lineage>
</organism>
<dbReference type="Proteomes" id="UP001207687">
    <property type="component" value="Unassembled WGS sequence"/>
</dbReference>
<evidence type="ECO:0000313" key="3">
    <source>
        <dbReference type="Proteomes" id="UP001207687"/>
    </source>
</evidence>
<dbReference type="SUPFAM" id="SSF52833">
    <property type="entry name" value="Thioredoxin-like"/>
    <property type="match status" value="1"/>
</dbReference>
<evidence type="ECO:0000313" key="2">
    <source>
        <dbReference type="EMBL" id="MCW2281221.1"/>
    </source>
</evidence>
<dbReference type="Gene3D" id="3.40.30.10">
    <property type="entry name" value="Glutaredoxin"/>
    <property type="match status" value="1"/>
</dbReference>
<name>A0AAW5TRR4_9LACT</name>
<dbReference type="InterPro" id="IPR006660">
    <property type="entry name" value="Arsenate_reductase-like"/>
</dbReference>
<accession>A0AAW5TRR4</accession>
<dbReference type="Pfam" id="PF03960">
    <property type="entry name" value="ArsC"/>
    <property type="match status" value="1"/>
</dbReference>
<dbReference type="PANTHER" id="PTHR30041">
    <property type="entry name" value="ARSENATE REDUCTASE"/>
    <property type="match status" value="1"/>
</dbReference>